<name>A0AAE3DEQ4_9FIRM</name>
<evidence type="ECO:0000313" key="4">
    <source>
        <dbReference type="EMBL" id="MCC2129815.1"/>
    </source>
</evidence>
<organism evidence="4 5">
    <name type="scientific">Brotocaccenecus cirricatena</name>
    <dbReference type="NCBI Taxonomy" id="3064195"/>
    <lineage>
        <taxon>Bacteria</taxon>
        <taxon>Bacillati</taxon>
        <taxon>Bacillota</taxon>
        <taxon>Clostridia</taxon>
        <taxon>Eubacteriales</taxon>
        <taxon>Oscillospiraceae</taxon>
        <taxon>Brotocaccenecus</taxon>
    </lineage>
</organism>
<dbReference type="PANTHER" id="PTHR22916:SF51">
    <property type="entry name" value="GLYCOSYLTRANSFERASE EPSH-RELATED"/>
    <property type="match status" value="1"/>
</dbReference>
<protein>
    <submittedName>
        <fullName evidence="4">Glycosyltransferase</fullName>
    </submittedName>
</protein>
<dbReference type="SUPFAM" id="SSF53448">
    <property type="entry name" value="Nucleotide-diphospho-sugar transferases"/>
    <property type="match status" value="1"/>
</dbReference>
<evidence type="ECO:0000256" key="1">
    <source>
        <dbReference type="ARBA" id="ARBA00022676"/>
    </source>
</evidence>
<keyword evidence="5" id="KW-1185">Reference proteome</keyword>
<keyword evidence="1" id="KW-0328">Glycosyltransferase</keyword>
<proteinExistence type="predicted"/>
<evidence type="ECO:0000256" key="2">
    <source>
        <dbReference type="ARBA" id="ARBA00022679"/>
    </source>
</evidence>
<reference evidence="4" key="1">
    <citation type="submission" date="2021-10" db="EMBL/GenBank/DDBJ databases">
        <title>Anaerobic single-cell dispensing facilitates the cultivation of human gut bacteria.</title>
        <authorList>
            <person name="Afrizal A."/>
        </authorList>
    </citation>
    <scope>NUCLEOTIDE SEQUENCE</scope>
    <source>
        <strain evidence="4">CLA-AA-H272</strain>
    </source>
</reference>
<evidence type="ECO:0000313" key="5">
    <source>
        <dbReference type="Proteomes" id="UP001199319"/>
    </source>
</evidence>
<dbReference type="PANTHER" id="PTHR22916">
    <property type="entry name" value="GLYCOSYLTRANSFERASE"/>
    <property type="match status" value="1"/>
</dbReference>
<dbReference type="EMBL" id="JAJEPW010000027">
    <property type="protein sequence ID" value="MCC2129815.1"/>
    <property type="molecule type" value="Genomic_DNA"/>
</dbReference>
<dbReference type="Pfam" id="PF00535">
    <property type="entry name" value="Glycos_transf_2"/>
    <property type="match status" value="1"/>
</dbReference>
<dbReference type="CDD" id="cd00761">
    <property type="entry name" value="Glyco_tranf_GTA_type"/>
    <property type="match status" value="1"/>
</dbReference>
<dbReference type="AlphaFoldDB" id="A0AAE3DEQ4"/>
<dbReference type="RefSeq" id="WP_302929052.1">
    <property type="nucleotide sequence ID" value="NZ_JAJEPW010000027.1"/>
</dbReference>
<feature type="domain" description="Glycosyltransferase 2-like" evidence="3">
    <location>
        <begin position="4"/>
        <end position="161"/>
    </location>
</feature>
<accession>A0AAE3DEQ4</accession>
<dbReference type="InterPro" id="IPR029044">
    <property type="entry name" value="Nucleotide-diphossugar_trans"/>
</dbReference>
<dbReference type="GO" id="GO:0016757">
    <property type="term" value="F:glycosyltransferase activity"/>
    <property type="evidence" value="ECO:0007669"/>
    <property type="project" value="UniProtKB-KW"/>
</dbReference>
<dbReference type="Gene3D" id="3.90.550.10">
    <property type="entry name" value="Spore Coat Polysaccharide Biosynthesis Protein SpsA, Chain A"/>
    <property type="match status" value="1"/>
</dbReference>
<dbReference type="InterPro" id="IPR001173">
    <property type="entry name" value="Glyco_trans_2-like"/>
</dbReference>
<dbReference type="Proteomes" id="UP001199319">
    <property type="component" value="Unassembled WGS sequence"/>
</dbReference>
<evidence type="ECO:0000259" key="3">
    <source>
        <dbReference type="Pfam" id="PF00535"/>
    </source>
</evidence>
<gene>
    <name evidence="4" type="ORF">LKD37_09835</name>
</gene>
<comment type="caution">
    <text evidence="4">The sequence shown here is derived from an EMBL/GenBank/DDBJ whole genome shotgun (WGS) entry which is preliminary data.</text>
</comment>
<keyword evidence="2" id="KW-0808">Transferase</keyword>
<sequence length="331" mass="37962">MEISVIVPVYNKEKYISRILGDISNQSFEDFECIIVDDGSADSSGEICDEFAAKDERFCVMHIPNGGVSHARNIGLEKASGKYITFVDADDHIEPDYLQRLYTDIALSHADIVIAGPLKVWKDNRQPVAPKIPYQGLQRMDALLPDFAEVQKTTGIYGFCWGKMMSRELLSDVRFSEWLRLAEDFEFYLRLYPKVKTIYFETSCKYYYLQEADNSSAIIDSGKIDYVAQLKINLSYRKFLQDTGYYDGDNRKNVDALVANYAFFSIFHCVREEIPERVKAVHDLLMESKVLAKAGGFFKSGILFCVRHDLGNQANVMMRTYDVLRGLKRRL</sequence>